<evidence type="ECO:0008006" key="3">
    <source>
        <dbReference type="Google" id="ProtNLM"/>
    </source>
</evidence>
<evidence type="ECO:0000256" key="1">
    <source>
        <dbReference type="SAM" id="MobiDB-lite"/>
    </source>
</evidence>
<feature type="region of interest" description="Disordered" evidence="1">
    <location>
        <begin position="297"/>
        <end position="334"/>
    </location>
</feature>
<sequence>ADVEWVVGKPRDGAAATAEGEVAAASGVPPGAGLAGPGIDYNLKMSLRDATLRPFGGAFAVDGVNGKLVLTSSGLEIERVTGRRGAARLAVRGDIVWPRGVPRVVLDGSAEALALDDALYELLPAVARRGWDEARPEGSLDVEVHYDSAALDVARRRWDALATQPPEVVAEPGPTPAQRATEDSGLRVVLKPRALAATLKAMPYRLEKLSGAIVIDEDKVFLEDVAGRHGDATVAVSGTGVLGARPLWNLRLRGQDLPADDDLRAALPATLAGLVDAVKLDGTVGFELTKFVYRGPATPAANPDEPRPEADPRQPGLAPPRQDDGVDPAGPAAEPEIDIAGTVTFAGGKLDVGVPLTDVVGGLRLAAVVREGHLESLRGGVNLESMKMAGREATDFRAELTKPPGKTELRMEKMRCDVADGVMSGEMTLVYPEDGPSRYALELVVRDADVRALAWEDEDAAVKGRLNASLSLEGSWGDGAARRGRGDVVVTGRDMYRIPLVLGLLQVTNLALPISSPFNEATAVYNLDGERVHFEQIELKASNMLMHGDGWLDFGTKRVALGFTTDNPRGLMQVPFIKELWRSARNEMLKIEVRGTIQEPEVSARSMGTFWTTVDEVLNGGDKPEKPAKKATRRKKRR</sequence>
<evidence type="ECO:0000313" key="2">
    <source>
        <dbReference type="EMBL" id="CAA9383121.1"/>
    </source>
</evidence>
<dbReference type="AlphaFoldDB" id="A0A6J4NBE2"/>
<dbReference type="EMBL" id="CADCUQ010000191">
    <property type="protein sequence ID" value="CAA9383121.1"/>
    <property type="molecule type" value="Genomic_DNA"/>
</dbReference>
<gene>
    <name evidence="2" type="ORF">AVDCRST_MAG64-787</name>
</gene>
<proteinExistence type="predicted"/>
<organism evidence="2">
    <name type="scientific">uncultured Phycisphaerae bacterium</name>
    <dbReference type="NCBI Taxonomy" id="904963"/>
    <lineage>
        <taxon>Bacteria</taxon>
        <taxon>Pseudomonadati</taxon>
        <taxon>Planctomycetota</taxon>
        <taxon>Phycisphaerae</taxon>
        <taxon>environmental samples</taxon>
    </lineage>
</organism>
<accession>A0A6J4NBE2</accession>
<feature type="region of interest" description="Disordered" evidence="1">
    <location>
        <begin position="617"/>
        <end position="638"/>
    </location>
</feature>
<name>A0A6J4NBE2_9BACT</name>
<reference evidence="2" key="1">
    <citation type="submission" date="2020-02" db="EMBL/GenBank/DDBJ databases">
        <authorList>
            <person name="Meier V. D."/>
        </authorList>
    </citation>
    <scope>NUCLEOTIDE SEQUENCE</scope>
    <source>
        <strain evidence="2">AVDCRST_MAG64</strain>
    </source>
</reference>
<feature type="non-terminal residue" evidence="2">
    <location>
        <position position="1"/>
    </location>
</feature>
<protein>
    <recommendedName>
        <fullName evidence="3">AsmA-like C-terminal domain-containing protein</fullName>
    </recommendedName>
</protein>
<feature type="compositionally biased region" description="Basic residues" evidence="1">
    <location>
        <begin position="629"/>
        <end position="638"/>
    </location>
</feature>